<dbReference type="Proteomes" id="UP001062165">
    <property type="component" value="Chromosome"/>
</dbReference>
<organism evidence="1 2">
    <name type="scientific">Reichenbachiella carrageenanivorans</name>
    <dbReference type="NCBI Taxonomy" id="2979869"/>
    <lineage>
        <taxon>Bacteria</taxon>
        <taxon>Pseudomonadati</taxon>
        <taxon>Bacteroidota</taxon>
        <taxon>Cytophagia</taxon>
        <taxon>Cytophagales</taxon>
        <taxon>Reichenbachiellaceae</taxon>
        <taxon>Reichenbachiella</taxon>
    </lineage>
</organism>
<dbReference type="InterPro" id="IPR052045">
    <property type="entry name" value="Sulfur_Carrier/Prot_Modifier"/>
</dbReference>
<evidence type="ECO:0000313" key="2">
    <source>
        <dbReference type="Proteomes" id="UP001062165"/>
    </source>
</evidence>
<dbReference type="InterPro" id="IPR012675">
    <property type="entry name" value="Beta-grasp_dom_sf"/>
</dbReference>
<keyword evidence="2" id="KW-1185">Reference proteome</keyword>
<protein>
    <submittedName>
        <fullName evidence="1">MoaD/ThiS family protein</fullName>
    </submittedName>
</protein>
<dbReference type="EMBL" id="CP106735">
    <property type="protein sequence ID" value="UXX78969.1"/>
    <property type="molecule type" value="Genomic_DNA"/>
</dbReference>
<dbReference type="InterPro" id="IPR016155">
    <property type="entry name" value="Mopterin_synth/thiamin_S_b"/>
</dbReference>
<reference evidence="1" key="1">
    <citation type="submission" date="2022-10" db="EMBL/GenBank/DDBJ databases">
        <title>Comparative genomics and taxonomic characterization of three novel marine species of genus Reichenbachiella exhibiting antioxidant and polysaccharide degradation activities.</title>
        <authorList>
            <person name="Muhammad N."/>
            <person name="Lee Y.-J."/>
            <person name="Ko J."/>
            <person name="Kim S.-G."/>
        </authorList>
    </citation>
    <scope>NUCLEOTIDE SEQUENCE</scope>
    <source>
        <strain evidence="1">Wsw4-B4</strain>
    </source>
</reference>
<dbReference type="RefSeq" id="WP_263050713.1">
    <property type="nucleotide sequence ID" value="NZ_CP106735.1"/>
</dbReference>
<dbReference type="Pfam" id="PF02597">
    <property type="entry name" value="ThiS"/>
    <property type="match status" value="1"/>
</dbReference>
<dbReference type="Gene3D" id="3.10.20.30">
    <property type="match status" value="1"/>
</dbReference>
<gene>
    <name evidence="1" type="ORF">N7E81_16570</name>
</gene>
<dbReference type="SUPFAM" id="SSF54285">
    <property type="entry name" value="MoaD/ThiS"/>
    <property type="match status" value="1"/>
</dbReference>
<dbReference type="PANTHER" id="PTHR38031:SF1">
    <property type="entry name" value="SULFUR CARRIER PROTEIN CYSO"/>
    <property type="match status" value="1"/>
</dbReference>
<sequence length="92" mass="10071">MANIIIPTPLRKFTNNQPSVESNGSTVQESVEDLAKQFPDLSKHIFDAEGKIRQFIRIYVGDEDINALDNENTKVDSSTVISIIPAIAGGIN</sequence>
<proteinExistence type="predicted"/>
<accession>A0ABY6CZ32</accession>
<dbReference type="InterPro" id="IPR003749">
    <property type="entry name" value="ThiS/MoaD-like"/>
</dbReference>
<evidence type="ECO:0000313" key="1">
    <source>
        <dbReference type="EMBL" id="UXX78969.1"/>
    </source>
</evidence>
<name>A0ABY6CZ32_9BACT</name>
<dbReference type="PANTHER" id="PTHR38031">
    <property type="entry name" value="SULFUR CARRIER PROTEIN SLR0821-RELATED"/>
    <property type="match status" value="1"/>
</dbReference>